<dbReference type="Proteomes" id="UP000226079">
    <property type="component" value="Unassembled WGS sequence"/>
</dbReference>
<dbReference type="GO" id="GO:1904680">
    <property type="term" value="F:peptide transmembrane transporter activity"/>
    <property type="evidence" value="ECO:0007669"/>
    <property type="project" value="TreeGrafter"/>
</dbReference>
<dbReference type="EMBL" id="PDJC01000001">
    <property type="protein sequence ID" value="PFG15546.1"/>
    <property type="molecule type" value="Genomic_DNA"/>
</dbReference>
<gene>
    <name evidence="3" type="ORF">ATK74_0066</name>
</gene>
<keyword evidence="4" id="KW-1185">Reference proteome</keyword>
<name>A0A2A9CN25_9ACTN</name>
<dbReference type="GO" id="GO:0042597">
    <property type="term" value="C:periplasmic space"/>
    <property type="evidence" value="ECO:0007669"/>
    <property type="project" value="UniProtKB-ARBA"/>
</dbReference>
<dbReference type="InterPro" id="IPR030678">
    <property type="entry name" value="Peptide/Ni-bd"/>
</dbReference>
<dbReference type="RefSeq" id="WP_098459169.1">
    <property type="nucleotide sequence ID" value="NZ_PDJC01000001.1"/>
</dbReference>
<comment type="caution">
    <text evidence="3">The sequence shown here is derived from an EMBL/GenBank/DDBJ whole genome shotgun (WGS) entry which is preliminary data.</text>
</comment>
<dbReference type="AlphaFoldDB" id="A0A2A9CN25"/>
<reference evidence="3 4" key="1">
    <citation type="submission" date="2017-10" db="EMBL/GenBank/DDBJ databases">
        <title>Sequencing the genomes of 1000 actinobacteria strains.</title>
        <authorList>
            <person name="Klenk H.-P."/>
        </authorList>
    </citation>
    <scope>NUCLEOTIDE SEQUENCE [LARGE SCALE GENOMIC DNA]</scope>
    <source>
        <strain evidence="3 4">DSM 15597</strain>
    </source>
</reference>
<dbReference type="SUPFAM" id="SSF53850">
    <property type="entry name" value="Periplasmic binding protein-like II"/>
    <property type="match status" value="1"/>
</dbReference>
<evidence type="ECO:0000313" key="3">
    <source>
        <dbReference type="EMBL" id="PFG15546.1"/>
    </source>
</evidence>
<accession>A0A2A9CN25</accession>
<feature type="signal peptide" evidence="1">
    <location>
        <begin position="1"/>
        <end position="24"/>
    </location>
</feature>
<dbReference type="PANTHER" id="PTHR30290:SF82">
    <property type="entry name" value="ABC-TYPE DIPEPTIDE_OLIGOPEPTIDE TRANSPORT SYSTEM, PERIPLASMIC COMPONENT"/>
    <property type="match status" value="1"/>
</dbReference>
<dbReference type="Gene3D" id="3.10.105.10">
    <property type="entry name" value="Dipeptide-binding Protein, Domain 3"/>
    <property type="match status" value="1"/>
</dbReference>
<protein>
    <submittedName>
        <fullName evidence="3">Peptide/nickel transport system substrate-binding protein</fullName>
    </submittedName>
</protein>
<dbReference type="PIRSF" id="PIRSF002741">
    <property type="entry name" value="MppA"/>
    <property type="match status" value="1"/>
</dbReference>
<proteinExistence type="predicted"/>
<dbReference type="Pfam" id="PF00496">
    <property type="entry name" value="SBP_bac_5"/>
    <property type="match status" value="1"/>
</dbReference>
<dbReference type="GO" id="GO:0043190">
    <property type="term" value="C:ATP-binding cassette (ABC) transporter complex"/>
    <property type="evidence" value="ECO:0007669"/>
    <property type="project" value="InterPro"/>
</dbReference>
<evidence type="ECO:0000259" key="2">
    <source>
        <dbReference type="Pfam" id="PF00496"/>
    </source>
</evidence>
<feature type="domain" description="Solute-binding protein family 5" evidence="2">
    <location>
        <begin position="91"/>
        <end position="457"/>
    </location>
</feature>
<dbReference type="Gene3D" id="3.90.76.10">
    <property type="entry name" value="Dipeptide-binding Protein, Domain 1"/>
    <property type="match status" value="1"/>
</dbReference>
<sequence>MKRKAVVAIAAGAFALATLFSACSAPPQPSASSSSSGSAPATARTLRVWAGSTTPITVDFNPFHVDTALYGTYGELYEPLFFFNQLSADAPKPMLGESYEYSADGKTITIKLKSGVKWSDGQPLTADDVVFTMGYGPNKTKKLLSATAPDATTVVLKYSAPQFTSASQLLGSTMIVPKHIWSSITNPAKETNSKPVGSGAYIVKTTSDASYTFAANPNYRDGAPPIPEVQFLGLDSNQSGQDMLSTGQIDWTGMFVANPDAVTGNGVIATMNQQQDPTVITTCADASLGCKGAQTDPAVRQALNLAIDRSAIAEKAFAGLVGPSNPAFVLLPRDQEWLTDQSLASSPQTPQIEQAQQILEAAGYTKDAAGFYGKDGKEINLDLFSPDGWTDYNDAAKLVAESAGKAGIKITARTVSEAEYWTPVTNGDFQLAMYGLTQSIVADPFSNYDQYFNGQGAAKVGDAPTRGQNYSRYANPTVDAAIEAAAATNDAAIKKTEYAKIQAQIAKDLPYIPVVLNASQAFYNTKDFTGWPTNDNLYADPLPYLSVAPAIVLLNLKPAS</sequence>
<dbReference type="PANTHER" id="PTHR30290">
    <property type="entry name" value="PERIPLASMIC BINDING COMPONENT OF ABC TRANSPORTER"/>
    <property type="match status" value="1"/>
</dbReference>
<dbReference type="InterPro" id="IPR000914">
    <property type="entry name" value="SBP_5_dom"/>
</dbReference>
<evidence type="ECO:0000313" key="4">
    <source>
        <dbReference type="Proteomes" id="UP000226079"/>
    </source>
</evidence>
<dbReference type="Gene3D" id="3.40.190.10">
    <property type="entry name" value="Periplasmic binding protein-like II"/>
    <property type="match status" value="1"/>
</dbReference>
<dbReference type="OrthoDB" id="9764591at2"/>
<evidence type="ECO:0000256" key="1">
    <source>
        <dbReference type="SAM" id="SignalP"/>
    </source>
</evidence>
<organism evidence="3 4">
    <name type="scientific">Propionicimonas paludicola</name>
    <dbReference type="NCBI Taxonomy" id="185243"/>
    <lineage>
        <taxon>Bacteria</taxon>
        <taxon>Bacillati</taxon>
        <taxon>Actinomycetota</taxon>
        <taxon>Actinomycetes</taxon>
        <taxon>Propionibacteriales</taxon>
        <taxon>Nocardioidaceae</taxon>
        <taxon>Propionicimonas</taxon>
    </lineage>
</organism>
<dbReference type="PROSITE" id="PS51257">
    <property type="entry name" value="PROKAR_LIPOPROTEIN"/>
    <property type="match status" value="1"/>
</dbReference>
<dbReference type="InterPro" id="IPR039424">
    <property type="entry name" value="SBP_5"/>
</dbReference>
<feature type="chain" id="PRO_5038794146" evidence="1">
    <location>
        <begin position="25"/>
        <end position="560"/>
    </location>
</feature>
<keyword evidence="1" id="KW-0732">Signal</keyword>
<dbReference type="GO" id="GO:0015833">
    <property type="term" value="P:peptide transport"/>
    <property type="evidence" value="ECO:0007669"/>
    <property type="project" value="TreeGrafter"/>
</dbReference>
<dbReference type="CDD" id="cd08509">
    <property type="entry name" value="PBP2_TmCBP_oligosaccharides_like"/>
    <property type="match status" value="1"/>
</dbReference>